<comment type="caution">
    <text evidence="2">The sequence shown here is derived from an EMBL/GenBank/DDBJ whole genome shotgun (WGS) entry which is preliminary data.</text>
</comment>
<organism evidence="2 3">
    <name type="scientific">Novipirellula aureliae</name>
    <dbReference type="NCBI Taxonomy" id="2527966"/>
    <lineage>
        <taxon>Bacteria</taxon>
        <taxon>Pseudomonadati</taxon>
        <taxon>Planctomycetota</taxon>
        <taxon>Planctomycetia</taxon>
        <taxon>Pirellulales</taxon>
        <taxon>Pirellulaceae</taxon>
        <taxon>Novipirellula</taxon>
    </lineage>
</organism>
<protein>
    <submittedName>
        <fullName evidence="2">Uncharacterized protein</fullName>
    </submittedName>
</protein>
<sequence>MIAIEGREESRDSLHRSIQPGKINPFGNVFEPPFVAWDHFRFTIANTSLSPATLRVAKSAFAAYIQGNLFVEHRTAQDAPNVEQTTGRVVAIGLLIYSFNA</sequence>
<proteinExistence type="predicted"/>
<accession>A0A5C6DWZ2</accession>
<reference evidence="2 3" key="1">
    <citation type="submission" date="2019-02" db="EMBL/GenBank/DDBJ databases">
        <title>Deep-cultivation of Planctomycetes and their phenomic and genomic characterization uncovers novel biology.</title>
        <authorList>
            <person name="Wiegand S."/>
            <person name="Jogler M."/>
            <person name="Boedeker C."/>
            <person name="Pinto D."/>
            <person name="Vollmers J."/>
            <person name="Rivas-Marin E."/>
            <person name="Kohn T."/>
            <person name="Peeters S.H."/>
            <person name="Heuer A."/>
            <person name="Rast P."/>
            <person name="Oberbeckmann S."/>
            <person name="Bunk B."/>
            <person name="Jeske O."/>
            <person name="Meyerdierks A."/>
            <person name="Storesund J.E."/>
            <person name="Kallscheuer N."/>
            <person name="Luecker S."/>
            <person name="Lage O.M."/>
            <person name="Pohl T."/>
            <person name="Merkel B.J."/>
            <person name="Hornburger P."/>
            <person name="Mueller R.-W."/>
            <person name="Bruemmer F."/>
            <person name="Labrenz M."/>
            <person name="Spormann A.M."/>
            <person name="Op Den Camp H."/>
            <person name="Overmann J."/>
            <person name="Amann R."/>
            <person name="Jetten M.S.M."/>
            <person name="Mascher T."/>
            <person name="Medema M.H."/>
            <person name="Devos D.P."/>
            <person name="Kaster A.-K."/>
            <person name="Ovreas L."/>
            <person name="Rohde M."/>
            <person name="Galperin M.Y."/>
            <person name="Jogler C."/>
        </authorList>
    </citation>
    <scope>NUCLEOTIDE SEQUENCE [LARGE SCALE GENOMIC DNA]</scope>
    <source>
        <strain evidence="2 3">Q31b</strain>
    </source>
</reference>
<dbReference type="Proteomes" id="UP000315471">
    <property type="component" value="Unassembled WGS sequence"/>
</dbReference>
<keyword evidence="3" id="KW-1185">Reference proteome</keyword>
<feature type="compositionally biased region" description="Basic and acidic residues" evidence="1">
    <location>
        <begin position="1"/>
        <end position="15"/>
    </location>
</feature>
<feature type="region of interest" description="Disordered" evidence="1">
    <location>
        <begin position="1"/>
        <end position="21"/>
    </location>
</feature>
<evidence type="ECO:0000256" key="1">
    <source>
        <dbReference type="SAM" id="MobiDB-lite"/>
    </source>
</evidence>
<dbReference type="RefSeq" id="WP_146600567.1">
    <property type="nucleotide sequence ID" value="NZ_SJPY01000005.1"/>
</dbReference>
<evidence type="ECO:0000313" key="3">
    <source>
        <dbReference type="Proteomes" id="UP000315471"/>
    </source>
</evidence>
<evidence type="ECO:0000313" key="2">
    <source>
        <dbReference type="EMBL" id="TWU39901.1"/>
    </source>
</evidence>
<dbReference type="EMBL" id="SJPY01000005">
    <property type="protein sequence ID" value="TWU39901.1"/>
    <property type="molecule type" value="Genomic_DNA"/>
</dbReference>
<dbReference type="AlphaFoldDB" id="A0A5C6DWZ2"/>
<gene>
    <name evidence="2" type="ORF">Q31b_32170</name>
</gene>
<name>A0A5C6DWZ2_9BACT</name>